<evidence type="ECO:0000313" key="3">
    <source>
        <dbReference type="Proteomes" id="UP001156691"/>
    </source>
</evidence>
<reference evidence="3" key="1">
    <citation type="journal article" date="2019" name="Int. J. Syst. Evol. Microbiol.">
        <title>The Global Catalogue of Microorganisms (GCM) 10K type strain sequencing project: providing services to taxonomists for standard genome sequencing and annotation.</title>
        <authorList>
            <consortium name="The Broad Institute Genomics Platform"/>
            <consortium name="The Broad Institute Genome Sequencing Center for Infectious Disease"/>
            <person name="Wu L."/>
            <person name="Ma J."/>
        </authorList>
    </citation>
    <scope>NUCLEOTIDE SEQUENCE [LARGE SCALE GENOMIC DNA]</scope>
    <source>
        <strain evidence="3">NBRC 112416</strain>
    </source>
</reference>
<comment type="caution">
    <text evidence="2">The sequence shown here is derived from an EMBL/GenBank/DDBJ whole genome shotgun (WGS) entry which is preliminary data.</text>
</comment>
<name>A0ABQ5W2W4_9HYPH</name>
<dbReference type="EMBL" id="BSNS01000007">
    <property type="protein sequence ID" value="GLQ54425.1"/>
    <property type="molecule type" value="Genomic_DNA"/>
</dbReference>
<gene>
    <name evidence="2" type="ORF">GCM10010862_16840</name>
</gene>
<evidence type="ECO:0000313" key="2">
    <source>
        <dbReference type="EMBL" id="GLQ54425.1"/>
    </source>
</evidence>
<keyword evidence="1" id="KW-0732">Signal</keyword>
<feature type="chain" id="PRO_5047243910" description="Secreted protein" evidence="1">
    <location>
        <begin position="25"/>
        <end position="184"/>
    </location>
</feature>
<evidence type="ECO:0008006" key="4">
    <source>
        <dbReference type="Google" id="ProtNLM"/>
    </source>
</evidence>
<feature type="signal peptide" evidence="1">
    <location>
        <begin position="1"/>
        <end position="24"/>
    </location>
</feature>
<dbReference type="RefSeq" id="WP_284339859.1">
    <property type="nucleotide sequence ID" value="NZ_BSNS01000007.1"/>
</dbReference>
<dbReference type="Proteomes" id="UP001156691">
    <property type="component" value="Unassembled WGS sequence"/>
</dbReference>
<evidence type="ECO:0000256" key="1">
    <source>
        <dbReference type="SAM" id="SignalP"/>
    </source>
</evidence>
<proteinExistence type="predicted"/>
<keyword evidence="3" id="KW-1185">Reference proteome</keyword>
<sequence>MPHRSAAWLAAGALALTLVQPAAAAFESAYTDINLDDCLLLEADDFGASWACPGYKGYPVRISEGDLRFLVEYGFNIDAEPPAVSLPPFNDLGPRMEWRLSNQSGRWLPVATIVRYFTDAGDGDKENQVLVVTQLSKGATCHIAYVDATANEDANAKAREAADEMAGSFDCEEDPEIVGEFGAW</sequence>
<accession>A0ABQ5W2W4</accession>
<organism evidence="2 3">
    <name type="scientific">Devosia nitrariae</name>
    <dbReference type="NCBI Taxonomy" id="2071872"/>
    <lineage>
        <taxon>Bacteria</taxon>
        <taxon>Pseudomonadati</taxon>
        <taxon>Pseudomonadota</taxon>
        <taxon>Alphaproteobacteria</taxon>
        <taxon>Hyphomicrobiales</taxon>
        <taxon>Devosiaceae</taxon>
        <taxon>Devosia</taxon>
    </lineage>
</organism>
<protein>
    <recommendedName>
        <fullName evidence="4">Secreted protein</fullName>
    </recommendedName>
</protein>